<dbReference type="Gene3D" id="3.40.390.30">
    <property type="entry name" value="Metalloproteases ('zincins'), catalytic domain"/>
    <property type="match status" value="1"/>
</dbReference>
<keyword evidence="4 9" id="KW-0540">Nuclease</keyword>
<evidence type="ECO:0000256" key="3">
    <source>
        <dbReference type="ARBA" id="ARBA00022552"/>
    </source>
</evidence>
<organism evidence="10 11">
    <name type="scientific">Paracerasibacillus soli</name>
    <dbReference type="NCBI Taxonomy" id="480284"/>
    <lineage>
        <taxon>Bacteria</taxon>
        <taxon>Bacillati</taxon>
        <taxon>Bacillota</taxon>
        <taxon>Bacilli</taxon>
        <taxon>Bacillales</taxon>
        <taxon>Bacillaceae</taxon>
        <taxon>Paracerasibacillus</taxon>
    </lineage>
</organism>
<dbReference type="SUPFAM" id="SSF55486">
    <property type="entry name" value="Metalloproteases ('zincins'), catalytic domain"/>
    <property type="match status" value="1"/>
</dbReference>
<dbReference type="PANTHER" id="PTHR46986">
    <property type="entry name" value="ENDORIBONUCLEASE YBEY, CHLOROPLASTIC"/>
    <property type="match status" value="1"/>
</dbReference>
<dbReference type="RefSeq" id="WP_320379206.1">
    <property type="nucleotide sequence ID" value="NZ_JAWDIQ010000001.1"/>
</dbReference>
<keyword evidence="3 9" id="KW-0698">rRNA processing</keyword>
<comment type="caution">
    <text evidence="10">The sequence shown here is derived from an EMBL/GenBank/DDBJ whole genome shotgun (WGS) entry which is preliminary data.</text>
</comment>
<keyword evidence="2 9" id="KW-0690">Ribosome biogenesis</keyword>
<evidence type="ECO:0000313" key="10">
    <source>
        <dbReference type="EMBL" id="MDY0408473.1"/>
    </source>
</evidence>
<name>A0ABU5CST3_9BACI</name>
<gene>
    <name evidence="9 10" type="primary">ybeY</name>
    <name evidence="10" type="ORF">RWD45_07770</name>
</gene>
<evidence type="ECO:0000313" key="11">
    <source>
        <dbReference type="Proteomes" id="UP001275315"/>
    </source>
</evidence>
<keyword evidence="7 9" id="KW-0378">Hydrolase</keyword>
<comment type="subcellular location">
    <subcellularLocation>
        <location evidence="9">Cytoplasm</location>
    </subcellularLocation>
</comment>
<evidence type="ECO:0000256" key="8">
    <source>
        <dbReference type="ARBA" id="ARBA00022833"/>
    </source>
</evidence>
<evidence type="ECO:0000256" key="2">
    <source>
        <dbReference type="ARBA" id="ARBA00022517"/>
    </source>
</evidence>
<comment type="similarity">
    <text evidence="1 9">Belongs to the endoribonuclease YbeY family.</text>
</comment>
<sequence length="153" mass="17896">MPIYYEDQTETLLDDHITLVKKVIQFALEKENYPDAEVSITFVNNDDIQEINRDYRGQDRPTDVISFALEEISEDEVVLQGKDIPVVLGDIIISVQRTEEQAKEYNHSFERELAFLAVHGLLHLLGYDHQTKEEEKQMFSKQEDILGEFHLER</sequence>
<dbReference type="PROSITE" id="PS01306">
    <property type="entry name" value="UPF0054"/>
    <property type="match status" value="1"/>
</dbReference>
<evidence type="ECO:0000256" key="6">
    <source>
        <dbReference type="ARBA" id="ARBA00022759"/>
    </source>
</evidence>
<dbReference type="InterPro" id="IPR002036">
    <property type="entry name" value="YbeY"/>
</dbReference>
<evidence type="ECO:0000256" key="9">
    <source>
        <dbReference type="HAMAP-Rule" id="MF_00009"/>
    </source>
</evidence>
<keyword evidence="5 9" id="KW-0479">Metal-binding</keyword>
<dbReference type="NCBIfam" id="TIGR00043">
    <property type="entry name" value="rRNA maturation RNase YbeY"/>
    <property type="match status" value="1"/>
</dbReference>
<comment type="function">
    <text evidence="9">Single strand-specific metallo-endoribonuclease involved in late-stage 70S ribosome quality control and in maturation of the 3' terminus of the 16S rRNA.</text>
</comment>
<keyword evidence="9" id="KW-0963">Cytoplasm</keyword>
<keyword evidence="6 9" id="KW-0255">Endonuclease</keyword>
<keyword evidence="11" id="KW-1185">Reference proteome</keyword>
<dbReference type="PANTHER" id="PTHR46986:SF1">
    <property type="entry name" value="ENDORIBONUCLEASE YBEY, CHLOROPLASTIC"/>
    <property type="match status" value="1"/>
</dbReference>
<comment type="cofactor">
    <cofactor evidence="9">
        <name>Zn(2+)</name>
        <dbReference type="ChEBI" id="CHEBI:29105"/>
    </cofactor>
    <text evidence="9">Binds 1 zinc ion.</text>
</comment>
<dbReference type="EMBL" id="JAWDIQ010000001">
    <property type="protein sequence ID" value="MDY0408473.1"/>
    <property type="molecule type" value="Genomic_DNA"/>
</dbReference>
<accession>A0ABU5CST3</accession>
<evidence type="ECO:0000256" key="5">
    <source>
        <dbReference type="ARBA" id="ARBA00022723"/>
    </source>
</evidence>
<feature type="binding site" evidence="9">
    <location>
        <position position="119"/>
    </location>
    <ligand>
        <name>Zn(2+)</name>
        <dbReference type="ChEBI" id="CHEBI:29105"/>
        <note>catalytic</note>
    </ligand>
</feature>
<evidence type="ECO:0000256" key="4">
    <source>
        <dbReference type="ARBA" id="ARBA00022722"/>
    </source>
</evidence>
<keyword evidence="8 9" id="KW-0862">Zinc</keyword>
<dbReference type="Proteomes" id="UP001275315">
    <property type="component" value="Unassembled WGS sequence"/>
</dbReference>
<feature type="binding site" evidence="9">
    <location>
        <position position="129"/>
    </location>
    <ligand>
        <name>Zn(2+)</name>
        <dbReference type="ChEBI" id="CHEBI:29105"/>
        <note>catalytic</note>
    </ligand>
</feature>
<protein>
    <recommendedName>
        <fullName evidence="9">Endoribonuclease YbeY</fullName>
        <ecNumber evidence="9">3.1.-.-</ecNumber>
    </recommendedName>
</protein>
<reference evidence="10 11" key="1">
    <citation type="submission" date="2023-10" db="EMBL/GenBank/DDBJ databases">
        <title>Virgibacillus soli CC-YMP-6 genome.</title>
        <authorList>
            <person name="Miliotis G."/>
            <person name="Sengupta P."/>
            <person name="Hameed A."/>
            <person name="Chuvochina M."/>
            <person name="Mcdonagh F."/>
            <person name="Simpson A.C."/>
            <person name="Singh N.K."/>
            <person name="Rekha P.D."/>
            <person name="Raman K."/>
            <person name="Hugenholtz P."/>
            <person name="Venkateswaran K."/>
        </authorList>
    </citation>
    <scope>NUCLEOTIDE SEQUENCE [LARGE SCALE GENOMIC DNA]</scope>
    <source>
        <strain evidence="10 11">CC-YMP-6</strain>
    </source>
</reference>
<proteinExistence type="inferred from homology"/>
<feature type="binding site" evidence="9">
    <location>
        <position position="123"/>
    </location>
    <ligand>
        <name>Zn(2+)</name>
        <dbReference type="ChEBI" id="CHEBI:29105"/>
        <note>catalytic</note>
    </ligand>
</feature>
<evidence type="ECO:0000256" key="1">
    <source>
        <dbReference type="ARBA" id="ARBA00010875"/>
    </source>
</evidence>
<evidence type="ECO:0000256" key="7">
    <source>
        <dbReference type="ARBA" id="ARBA00022801"/>
    </source>
</evidence>
<dbReference type="EC" id="3.1.-.-" evidence="9"/>
<dbReference type="HAMAP" id="MF_00009">
    <property type="entry name" value="Endoribonucl_YbeY"/>
    <property type="match status" value="1"/>
</dbReference>
<dbReference type="InterPro" id="IPR020549">
    <property type="entry name" value="YbeY_CS"/>
</dbReference>
<dbReference type="Pfam" id="PF02130">
    <property type="entry name" value="YbeY"/>
    <property type="match status" value="1"/>
</dbReference>
<dbReference type="InterPro" id="IPR023091">
    <property type="entry name" value="MetalPrtase_cat_dom_sf_prd"/>
</dbReference>